<organism evidence="1 2">
    <name type="scientific">Mycobacterium marinum</name>
    <dbReference type="NCBI Taxonomy" id="1781"/>
    <lineage>
        <taxon>Bacteria</taxon>
        <taxon>Bacillati</taxon>
        <taxon>Actinomycetota</taxon>
        <taxon>Actinomycetes</taxon>
        <taxon>Mycobacteriales</taxon>
        <taxon>Mycobacteriaceae</taxon>
        <taxon>Mycobacterium</taxon>
        <taxon>Mycobacterium ulcerans group</taxon>
    </lineage>
</organism>
<dbReference type="Proteomes" id="UP000257451">
    <property type="component" value="Unassembled WGS sequence"/>
</dbReference>
<comment type="caution">
    <text evidence="1">The sequence shown here is derived from an EMBL/GenBank/DDBJ whole genome shotgun (WGS) entry which is preliminary data.</text>
</comment>
<protein>
    <submittedName>
        <fullName evidence="1">Uncharacterized protein</fullName>
    </submittedName>
</protein>
<dbReference type="RefSeq" id="WP_012395482.1">
    <property type="nucleotide sequence ID" value="NZ_BQLC01000088.1"/>
</dbReference>
<proteinExistence type="predicted"/>
<accession>A0A2Z5YIT1</accession>
<sequence length="118" mass="11694" precursor="true">MPLSDAAMLVGANAIRLALGGAKAHTDNPGTGGAANASSAAMVVPAWTTPDADGDFDLAANLNFSGGTPNGPCTWVSLWSNTTGSGIWYGNFELSGDLTFDATGSIAITSLALNGSSS</sequence>
<evidence type="ECO:0000313" key="2">
    <source>
        <dbReference type="Proteomes" id="UP000257451"/>
    </source>
</evidence>
<evidence type="ECO:0000313" key="1">
    <source>
        <dbReference type="EMBL" id="RFZ41410.1"/>
    </source>
</evidence>
<dbReference type="EMBL" id="PEDF01000080">
    <property type="protein sequence ID" value="RFZ41410.1"/>
    <property type="molecule type" value="Genomic_DNA"/>
</dbReference>
<gene>
    <name evidence="1" type="ORF">DAVIS_02679</name>
</gene>
<name>A0A2Z5YIT1_MYCMR</name>
<reference evidence="1 2" key="1">
    <citation type="journal article" date="2018" name="Sci. Rep.">
        <title>Extensive genomic diversity among Mycobacterium marinum strains revealed by whole genome sequencing.</title>
        <authorList>
            <person name="Das S."/>
            <person name="Pettersson B.M."/>
            <person name="Behra P.R."/>
            <person name="Mallick A."/>
            <person name="Cheramie M."/>
            <person name="Ramesh M."/>
            <person name="Shirreff L."/>
            <person name="DuCote T."/>
            <person name="Dasgupta S."/>
            <person name="Ennis D.G."/>
            <person name="Kirsebom L.A."/>
        </authorList>
    </citation>
    <scope>NUCLEOTIDE SEQUENCE [LARGE SCALE GENOMIC DNA]</scope>
    <source>
        <strain evidence="1 2">Davis1</strain>
    </source>
</reference>
<dbReference type="AlphaFoldDB" id="A0A2Z5YIT1"/>